<evidence type="ECO:0000259" key="6">
    <source>
        <dbReference type="Pfam" id="PF04542"/>
    </source>
</evidence>
<evidence type="ECO:0000256" key="5">
    <source>
        <dbReference type="ARBA" id="ARBA00023163"/>
    </source>
</evidence>
<dbReference type="CDD" id="cd06171">
    <property type="entry name" value="Sigma70_r4"/>
    <property type="match status" value="1"/>
</dbReference>
<dbReference type="RefSeq" id="WP_229745750.1">
    <property type="nucleotide sequence ID" value="NZ_BMCU01000001.1"/>
</dbReference>
<organism evidence="8 9">
    <name type="scientific">Rhodococcoides trifolii</name>
    <dbReference type="NCBI Taxonomy" id="908250"/>
    <lineage>
        <taxon>Bacteria</taxon>
        <taxon>Bacillati</taxon>
        <taxon>Actinomycetota</taxon>
        <taxon>Actinomycetes</taxon>
        <taxon>Mycobacteriales</taxon>
        <taxon>Nocardiaceae</taxon>
        <taxon>Rhodococcoides</taxon>
    </lineage>
</organism>
<dbReference type="Pfam" id="PF08281">
    <property type="entry name" value="Sigma70_r4_2"/>
    <property type="match status" value="1"/>
</dbReference>
<gene>
    <name evidence="8" type="ORF">GCM10007304_05800</name>
</gene>
<protein>
    <submittedName>
        <fullName evidence="8">RNA polymerase sigma factor</fullName>
    </submittedName>
</protein>
<keyword evidence="4" id="KW-0238">DNA-binding</keyword>
<accession>A0A917FNV4</accession>
<evidence type="ECO:0000256" key="3">
    <source>
        <dbReference type="ARBA" id="ARBA00023082"/>
    </source>
</evidence>
<dbReference type="PANTHER" id="PTHR43133">
    <property type="entry name" value="RNA POLYMERASE ECF-TYPE SIGMA FACTO"/>
    <property type="match status" value="1"/>
</dbReference>
<evidence type="ECO:0000313" key="9">
    <source>
        <dbReference type="Proteomes" id="UP000654257"/>
    </source>
</evidence>
<dbReference type="AlphaFoldDB" id="A0A917FNV4"/>
<dbReference type="Gene3D" id="1.10.1740.10">
    <property type="match status" value="1"/>
</dbReference>
<name>A0A917FNV4_9NOCA</name>
<dbReference type="InterPro" id="IPR013325">
    <property type="entry name" value="RNA_pol_sigma_r2"/>
</dbReference>
<comment type="caution">
    <text evidence="8">The sequence shown here is derived from an EMBL/GenBank/DDBJ whole genome shotgun (WGS) entry which is preliminary data.</text>
</comment>
<dbReference type="Pfam" id="PF04542">
    <property type="entry name" value="Sigma70_r2"/>
    <property type="match status" value="1"/>
</dbReference>
<dbReference type="PANTHER" id="PTHR43133:SF8">
    <property type="entry name" value="RNA POLYMERASE SIGMA FACTOR HI_1459-RELATED"/>
    <property type="match status" value="1"/>
</dbReference>
<dbReference type="InterPro" id="IPR014284">
    <property type="entry name" value="RNA_pol_sigma-70_dom"/>
</dbReference>
<reference evidence="8" key="1">
    <citation type="journal article" date="2014" name="Int. J. Syst. Evol. Microbiol.">
        <title>Complete genome sequence of Corynebacterium casei LMG S-19264T (=DSM 44701T), isolated from a smear-ripened cheese.</title>
        <authorList>
            <consortium name="US DOE Joint Genome Institute (JGI-PGF)"/>
            <person name="Walter F."/>
            <person name="Albersmeier A."/>
            <person name="Kalinowski J."/>
            <person name="Ruckert C."/>
        </authorList>
    </citation>
    <scope>NUCLEOTIDE SEQUENCE</scope>
    <source>
        <strain evidence="8">CCM 7905</strain>
    </source>
</reference>
<feature type="domain" description="RNA polymerase sigma factor 70 region 4 type 2" evidence="7">
    <location>
        <begin position="131"/>
        <end position="182"/>
    </location>
</feature>
<reference evidence="8" key="2">
    <citation type="submission" date="2020-09" db="EMBL/GenBank/DDBJ databases">
        <authorList>
            <person name="Sun Q."/>
            <person name="Sedlacek I."/>
        </authorList>
    </citation>
    <scope>NUCLEOTIDE SEQUENCE</scope>
    <source>
        <strain evidence="8">CCM 7905</strain>
    </source>
</reference>
<dbReference type="InterPro" id="IPR013249">
    <property type="entry name" value="RNA_pol_sigma70_r4_t2"/>
</dbReference>
<evidence type="ECO:0000256" key="4">
    <source>
        <dbReference type="ARBA" id="ARBA00023125"/>
    </source>
</evidence>
<dbReference type="NCBIfam" id="TIGR02937">
    <property type="entry name" value="sigma70-ECF"/>
    <property type="match status" value="1"/>
</dbReference>
<comment type="similarity">
    <text evidence="1">Belongs to the sigma-70 factor family. ECF subfamily.</text>
</comment>
<dbReference type="EMBL" id="BMCU01000001">
    <property type="protein sequence ID" value="GGF94771.1"/>
    <property type="molecule type" value="Genomic_DNA"/>
</dbReference>
<evidence type="ECO:0000256" key="1">
    <source>
        <dbReference type="ARBA" id="ARBA00010641"/>
    </source>
</evidence>
<dbReference type="SUPFAM" id="SSF88659">
    <property type="entry name" value="Sigma3 and sigma4 domains of RNA polymerase sigma factors"/>
    <property type="match status" value="1"/>
</dbReference>
<dbReference type="InterPro" id="IPR007627">
    <property type="entry name" value="RNA_pol_sigma70_r2"/>
</dbReference>
<dbReference type="SUPFAM" id="SSF88946">
    <property type="entry name" value="Sigma2 domain of RNA polymerase sigma factors"/>
    <property type="match status" value="1"/>
</dbReference>
<dbReference type="GO" id="GO:0006352">
    <property type="term" value="P:DNA-templated transcription initiation"/>
    <property type="evidence" value="ECO:0007669"/>
    <property type="project" value="InterPro"/>
</dbReference>
<keyword evidence="3" id="KW-0731">Sigma factor</keyword>
<dbReference type="GO" id="GO:0016987">
    <property type="term" value="F:sigma factor activity"/>
    <property type="evidence" value="ECO:0007669"/>
    <property type="project" value="UniProtKB-KW"/>
</dbReference>
<feature type="domain" description="RNA polymerase sigma-70 region 2" evidence="6">
    <location>
        <begin position="33"/>
        <end position="98"/>
    </location>
</feature>
<evidence type="ECO:0000313" key="8">
    <source>
        <dbReference type="EMBL" id="GGF94771.1"/>
    </source>
</evidence>
<evidence type="ECO:0000259" key="7">
    <source>
        <dbReference type="Pfam" id="PF08281"/>
    </source>
</evidence>
<keyword evidence="2" id="KW-0805">Transcription regulation</keyword>
<dbReference type="Gene3D" id="1.10.10.10">
    <property type="entry name" value="Winged helix-like DNA-binding domain superfamily/Winged helix DNA-binding domain"/>
    <property type="match status" value="1"/>
</dbReference>
<dbReference type="InterPro" id="IPR039425">
    <property type="entry name" value="RNA_pol_sigma-70-like"/>
</dbReference>
<dbReference type="Proteomes" id="UP000654257">
    <property type="component" value="Unassembled WGS sequence"/>
</dbReference>
<dbReference type="GO" id="GO:0003677">
    <property type="term" value="F:DNA binding"/>
    <property type="evidence" value="ECO:0007669"/>
    <property type="project" value="UniProtKB-KW"/>
</dbReference>
<proteinExistence type="inferred from homology"/>
<dbReference type="InterPro" id="IPR036388">
    <property type="entry name" value="WH-like_DNA-bd_sf"/>
</dbReference>
<keyword evidence="9" id="KW-1185">Reference proteome</keyword>
<dbReference type="InterPro" id="IPR013324">
    <property type="entry name" value="RNA_pol_sigma_r3/r4-like"/>
</dbReference>
<sequence>MAHTVNPAIAANRTDDDLVRSATLGDRGAFDDIVRKHGPAMYRYALNMLSDPGAAEEAVQDAFVAAWKGLDDFRSDAKLRTWLFGITAHKSIDARRRRIPKPTEDWIFETVVADASSGPEAQLSGSEFLSALREALATLPERQRACWLLREVEGLSQVEIGQILKMSPGAVRGQLNRARTALRERMATWQ</sequence>
<evidence type="ECO:0000256" key="2">
    <source>
        <dbReference type="ARBA" id="ARBA00023015"/>
    </source>
</evidence>
<keyword evidence="5" id="KW-0804">Transcription</keyword>